<protein>
    <recommendedName>
        <fullName evidence="9">65-kDa microtubule-associated protein 1</fullName>
    </recommendedName>
</protein>
<dbReference type="PANTHER" id="PTHR19321">
    <property type="entry name" value="PROTEIN REGULATOR OF CYTOKINESIS 1 PRC1-RELATED"/>
    <property type="match status" value="1"/>
</dbReference>
<dbReference type="GO" id="GO:0000911">
    <property type="term" value="P:cytokinesis by cell plate formation"/>
    <property type="evidence" value="ECO:0007669"/>
    <property type="project" value="TreeGrafter"/>
</dbReference>
<dbReference type="GO" id="GO:0008017">
    <property type="term" value="F:microtubule binding"/>
    <property type="evidence" value="ECO:0007669"/>
    <property type="project" value="InterPro"/>
</dbReference>
<dbReference type="Gene3D" id="1.20.58.1520">
    <property type="match status" value="1"/>
</dbReference>
<evidence type="ECO:0000256" key="5">
    <source>
        <dbReference type="SAM" id="Coils"/>
    </source>
</evidence>
<keyword evidence="8" id="KW-1185">Reference proteome</keyword>
<evidence type="ECO:0008006" key="9">
    <source>
        <dbReference type="Google" id="ProtNLM"/>
    </source>
</evidence>
<dbReference type="GO" id="GO:0005874">
    <property type="term" value="C:microtubule"/>
    <property type="evidence" value="ECO:0007669"/>
    <property type="project" value="UniProtKB-KW"/>
</dbReference>
<gene>
    <name evidence="7" type="ORF">OIU84_024733</name>
</gene>
<keyword evidence="3" id="KW-0493">Microtubule</keyword>
<sequence length="363" mass="40209">MAITDAQNPLLGEATCGTLLQKLQEIWDEVGESDDDRDKMLIQIEQECLDVYKKKVEQAAKSRVQLLEALSDAKIELARLLSALGEKSFAGIPEKTSGTIKEQLAAIAPALEQLWEQKAERVKEFSDSGRLHKVLEFVSNVHDLCAVLGMDFFSTITDVHPSLIDSTDVQSKRALALDLIEQAEVEVERLDQLKASRMKEIAFRKQTELEEIYAPLVDTLVAKTRAWEEDRGVHFAYDGVPLLAMLDEYAMLRQEREEEKRRMRDQKKFNEQQGTEPEAVFSARPSPARPVGTKKVVGPRANGSANGTPSRRLSLNANQNGSGSATKGGRRDNRLSAPLNYVAISKDDAASHFSGTDTVSASP</sequence>
<evidence type="ECO:0000256" key="3">
    <source>
        <dbReference type="ARBA" id="ARBA00022701"/>
    </source>
</evidence>
<dbReference type="GO" id="GO:0005737">
    <property type="term" value="C:cytoplasm"/>
    <property type="evidence" value="ECO:0007669"/>
    <property type="project" value="TreeGrafter"/>
</dbReference>
<dbReference type="PANTHER" id="PTHR19321:SF41">
    <property type="entry name" value="FASCETTO-RELATED"/>
    <property type="match status" value="1"/>
</dbReference>
<organism evidence="7 8">
    <name type="scientific">Salix udensis</name>
    <dbReference type="NCBI Taxonomy" id="889485"/>
    <lineage>
        <taxon>Eukaryota</taxon>
        <taxon>Viridiplantae</taxon>
        <taxon>Streptophyta</taxon>
        <taxon>Embryophyta</taxon>
        <taxon>Tracheophyta</taxon>
        <taxon>Spermatophyta</taxon>
        <taxon>Magnoliopsida</taxon>
        <taxon>eudicotyledons</taxon>
        <taxon>Gunneridae</taxon>
        <taxon>Pentapetalae</taxon>
        <taxon>rosids</taxon>
        <taxon>fabids</taxon>
        <taxon>Malpighiales</taxon>
        <taxon>Salicaceae</taxon>
        <taxon>Saliceae</taxon>
        <taxon>Salix</taxon>
    </lineage>
</organism>
<name>A0AAD6KHX6_9ROSI</name>
<dbReference type="GO" id="GO:0000226">
    <property type="term" value="P:microtubule cytoskeleton organization"/>
    <property type="evidence" value="ECO:0007669"/>
    <property type="project" value="InterPro"/>
</dbReference>
<evidence type="ECO:0000256" key="2">
    <source>
        <dbReference type="ARBA" id="ARBA00006187"/>
    </source>
</evidence>
<feature type="compositionally biased region" description="Polar residues" evidence="6">
    <location>
        <begin position="303"/>
        <end position="325"/>
    </location>
</feature>
<evidence type="ECO:0000256" key="4">
    <source>
        <dbReference type="ARBA" id="ARBA00023212"/>
    </source>
</evidence>
<keyword evidence="4" id="KW-0963">Cytoplasm</keyword>
<keyword evidence="4" id="KW-0206">Cytoskeleton</keyword>
<evidence type="ECO:0000313" key="8">
    <source>
        <dbReference type="Proteomes" id="UP001162972"/>
    </source>
</evidence>
<dbReference type="EMBL" id="JAPFFJ010000006">
    <property type="protein sequence ID" value="KAJ6423816.1"/>
    <property type="molecule type" value="Genomic_DNA"/>
</dbReference>
<dbReference type="InterPro" id="IPR007145">
    <property type="entry name" value="MAP65_Ase1_PRC1"/>
</dbReference>
<dbReference type="AlphaFoldDB" id="A0AAD6KHX6"/>
<proteinExistence type="inferred from homology"/>
<feature type="coiled-coil region" evidence="5">
    <location>
        <begin position="173"/>
        <end position="200"/>
    </location>
</feature>
<evidence type="ECO:0000256" key="1">
    <source>
        <dbReference type="ARBA" id="ARBA00004245"/>
    </source>
</evidence>
<evidence type="ECO:0000313" key="7">
    <source>
        <dbReference type="EMBL" id="KAJ6423816.1"/>
    </source>
</evidence>
<accession>A0AAD6KHX6</accession>
<dbReference type="Pfam" id="PF03999">
    <property type="entry name" value="MAP65_ASE1"/>
    <property type="match status" value="2"/>
</dbReference>
<feature type="compositionally biased region" description="Basic and acidic residues" evidence="6">
    <location>
        <begin position="257"/>
        <end position="270"/>
    </location>
</feature>
<dbReference type="GO" id="GO:0005819">
    <property type="term" value="C:spindle"/>
    <property type="evidence" value="ECO:0007669"/>
    <property type="project" value="TreeGrafter"/>
</dbReference>
<comment type="similarity">
    <text evidence="2">Belongs to the MAP65/ASE1 family.</text>
</comment>
<feature type="region of interest" description="Disordered" evidence="6">
    <location>
        <begin position="257"/>
        <end position="334"/>
    </location>
</feature>
<comment type="caution">
    <text evidence="7">The sequence shown here is derived from an EMBL/GenBank/DDBJ whole genome shotgun (WGS) entry which is preliminary data.</text>
</comment>
<keyword evidence="5" id="KW-0175">Coiled coil</keyword>
<dbReference type="Proteomes" id="UP001162972">
    <property type="component" value="Chromosome 16"/>
</dbReference>
<comment type="subcellular location">
    <subcellularLocation>
        <location evidence="1">Cytoplasm</location>
        <location evidence="1">Cytoskeleton</location>
    </subcellularLocation>
</comment>
<reference evidence="7 8" key="1">
    <citation type="journal article" date="2023" name="Int. J. Mol. Sci.">
        <title>De Novo Assembly and Annotation of 11 Diverse Shrub Willow (Salix) Genomes Reveals Novel Gene Organization in Sex-Linked Regions.</title>
        <authorList>
            <person name="Hyden B."/>
            <person name="Feng K."/>
            <person name="Yates T.B."/>
            <person name="Jawdy S."/>
            <person name="Cereghino C."/>
            <person name="Smart L.B."/>
            <person name="Muchero W."/>
        </authorList>
    </citation>
    <scope>NUCLEOTIDE SEQUENCE [LARGE SCALE GENOMIC DNA]</scope>
    <source>
        <tissue evidence="7">Shoot tip</tissue>
    </source>
</reference>
<evidence type="ECO:0000256" key="6">
    <source>
        <dbReference type="SAM" id="MobiDB-lite"/>
    </source>
</evidence>